<feature type="domain" description="LUD" evidence="1">
    <location>
        <begin position="21"/>
        <end position="174"/>
    </location>
</feature>
<organism evidence="2 3">
    <name type="scientific">Dictyobacter alpinus</name>
    <dbReference type="NCBI Taxonomy" id="2014873"/>
    <lineage>
        <taxon>Bacteria</taxon>
        <taxon>Bacillati</taxon>
        <taxon>Chloroflexota</taxon>
        <taxon>Ktedonobacteria</taxon>
        <taxon>Ktedonobacterales</taxon>
        <taxon>Dictyobacteraceae</taxon>
        <taxon>Dictyobacter</taxon>
    </lineage>
</organism>
<dbReference type="AlphaFoldDB" id="A0A402BEY1"/>
<dbReference type="PANTHER" id="PTHR36179:SF2">
    <property type="entry name" value="LUD DOMAIN-CONTAINING PROTEIN"/>
    <property type="match status" value="1"/>
</dbReference>
<dbReference type="InterPro" id="IPR024185">
    <property type="entry name" value="FTHF_cligase-like_sf"/>
</dbReference>
<keyword evidence="3" id="KW-1185">Reference proteome</keyword>
<evidence type="ECO:0000313" key="2">
    <source>
        <dbReference type="EMBL" id="GCE29889.1"/>
    </source>
</evidence>
<proteinExistence type="predicted"/>
<dbReference type="PANTHER" id="PTHR36179">
    <property type="entry name" value="LUD_DOM DOMAIN-CONTAINING PROTEIN"/>
    <property type="match status" value="1"/>
</dbReference>
<dbReference type="InterPro" id="IPR003741">
    <property type="entry name" value="LUD_dom"/>
</dbReference>
<dbReference type="Proteomes" id="UP000287171">
    <property type="component" value="Unassembled WGS sequence"/>
</dbReference>
<dbReference type="OrthoDB" id="4941530at2"/>
<comment type="caution">
    <text evidence="2">The sequence shown here is derived from an EMBL/GenBank/DDBJ whole genome shotgun (WGS) entry which is preliminary data.</text>
</comment>
<reference evidence="3" key="1">
    <citation type="submission" date="2018-12" db="EMBL/GenBank/DDBJ databases">
        <title>Tengunoibacter tsumagoiensis gen. nov., sp. nov., Dictyobacter kobayashii sp. nov., D. alpinus sp. nov., and D. joshuensis sp. nov. and description of Dictyobacteraceae fam. nov. within the order Ktedonobacterales isolated from Tengu-no-mugimeshi.</title>
        <authorList>
            <person name="Wang C.M."/>
            <person name="Zheng Y."/>
            <person name="Sakai Y."/>
            <person name="Toyoda A."/>
            <person name="Minakuchi Y."/>
            <person name="Abe K."/>
            <person name="Yokota A."/>
            <person name="Yabe S."/>
        </authorList>
    </citation>
    <scope>NUCLEOTIDE SEQUENCE [LARGE SCALE GENOMIC DNA]</scope>
    <source>
        <strain evidence="3">Uno16</strain>
    </source>
</reference>
<evidence type="ECO:0000313" key="3">
    <source>
        <dbReference type="Proteomes" id="UP000287171"/>
    </source>
</evidence>
<dbReference type="Pfam" id="PF02589">
    <property type="entry name" value="LUD_dom"/>
    <property type="match status" value="1"/>
</dbReference>
<accession>A0A402BEY1</accession>
<dbReference type="EMBL" id="BIFT01000002">
    <property type="protein sequence ID" value="GCE29889.1"/>
    <property type="molecule type" value="Genomic_DNA"/>
</dbReference>
<protein>
    <submittedName>
        <fullName evidence="2">Membrane protein</fullName>
    </submittedName>
</protein>
<dbReference type="Gene3D" id="3.40.50.10420">
    <property type="entry name" value="NagB/RpiA/CoA transferase-like"/>
    <property type="match status" value="1"/>
</dbReference>
<evidence type="ECO:0000259" key="1">
    <source>
        <dbReference type="Pfam" id="PF02589"/>
    </source>
</evidence>
<gene>
    <name evidence="2" type="ORF">KDA_53730</name>
</gene>
<name>A0A402BEY1_9CHLR</name>
<sequence length="211" mass="22926">MAKSQLEPNTEFSYLASQERIARTAEALTANGIQTFVVVDADEARKKVFELIPQGAEVFNATSQTIDQIGVAAEIESSGRYEVVRNRLVEFDQEGQERAKRQLGAAPDVLVASVHAITEQGQLLIASMSGSQLGAGVSGAAKVIYVVGVQKLVANLNDGFRRLYEYTLPLEDERALNAYGVNSAVNKLLIINREIFPGRISVVLVNENLGF</sequence>
<dbReference type="RefSeq" id="WP_126630072.1">
    <property type="nucleotide sequence ID" value="NZ_BIFT01000002.1"/>
</dbReference>